<dbReference type="EMBL" id="OD000989">
    <property type="protein sequence ID" value="CAD7400152.1"/>
    <property type="molecule type" value="Genomic_DNA"/>
</dbReference>
<feature type="region of interest" description="Disordered" evidence="1">
    <location>
        <begin position="1"/>
        <end position="23"/>
    </location>
</feature>
<evidence type="ECO:0000313" key="2">
    <source>
        <dbReference type="EMBL" id="CAD7400152.1"/>
    </source>
</evidence>
<dbReference type="AlphaFoldDB" id="A0A7R9GXA3"/>
<gene>
    <name evidence="2" type="ORF">TPSB3V08_LOCUS2502</name>
</gene>
<evidence type="ECO:0000256" key="1">
    <source>
        <dbReference type="SAM" id="MobiDB-lite"/>
    </source>
</evidence>
<protein>
    <submittedName>
        <fullName evidence="2">Uncharacterized protein</fullName>
    </submittedName>
</protein>
<accession>A0A7R9GXA3</accession>
<sequence>MKNHPSFTRARLEPRSPSPSLAHHETSALANYASEAAFDRSFAYINASFKNMSIQTIPFLIPELLPSRTEKKSRDVLSRDRHDDHFVIYKKPRDSRSAFKPSLVDEIRCRVETKETRRKKVVFSREHV</sequence>
<name>A0A7R9GXA3_TIMPO</name>
<reference evidence="2" key="1">
    <citation type="submission" date="2020-11" db="EMBL/GenBank/DDBJ databases">
        <authorList>
            <person name="Tran Van P."/>
        </authorList>
    </citation>
    <scope>NUCLEOTIDE SEQUENCE</scope>
</reference>
<proteinExistence type="predicted"/>
<organism evidence="2">
    <name type="scientific">Timema poppense</name>
    <name type="common">Walking stick</name>
    <dbReference type="NCBI Taxonomy" id="170557"/>
    <lineage>
        <taxon>Eukaryota</taxon>
        <taxon>Metazoa</taxon>
        <taxon>Ecdysozoa</taxon>
        <taxon>Arthropoda</taxon>
        <taxon>Hexapoda</taxon>
        <taxon>Insecta</taxon>
        <taxon>Pterygota</taxon>
        <taxon>Neoptera</taxon>
        <taxon>Polyneoptera</taxon>
        <taxon>Phasmatodea</taxon>
        <taxon>Timematodea</taxon>
        <taxon>Timematoidea</taxon>
        <taxon>Timematidae</taxon>
        <taxon>Timema</taxon>
    </lineage>
</organism>